<dbReference type="CDD" id="cd00118">
    <property type="entry name" value="LysM"/>
    <property type="match status" value="1"/>
</dbReference>
<name>A0A1Z4V3D5_9CYAN</name>
<keyword evidence="3" id="KW-1185">Reference proteome</keyword>
<dbReference type="InterPro" id="IPR050570">
    <property type="entry name" value="Cell_wall_metabolism_enzyme"/>
</dbReference>
<dbReference type="SUPFAM" id="SSF54106">
    <property type="entry name" value="LysM domain"/>
    <property type="match status" value="1"/>
</dbReference>
<dbReference type="KEGG" id="dcm:NIES806_21480"/>
<dbReference type="InterPro" id="IPR011055">
    <property type="entry name" value="Dup_hybrid_motif"/>
</dbReference>
<evidence type="ECO:0000313" key="3">
    <source>
        <dbReference type="Proteomes" id="UP000218702"/>
    </source>
</evidence>
<dbReference type="InterPro" id="IPR036779">
    <property type="entry name" value="LysM_dom_sf"/>
</dbReference>
<reference evidence="2 3" key="1">
    <citation type="submission" date="2017-06" db="EMBL/GenBank/DDBJ databases">
        <title>Genome sequencing of cyanobaciteial culture collection at National Institute for Environmental Studies (NIES).</title>
        <authorList>
            <person name="Hirose Y."/>
            <person name="Shimura Y."/>
            <person name="Fujisawa T."/>
            <person name="Nakamura Y."/>
            <person name="Kawachi M."/>
        </authorList>
    </citation>
    <scope>NUCLEOTIDE SEQUENCE [LARGE SCALE GENOMIC DNA]</scope>
    <source>
        <strain evidence="2 3">NIES-806</strain>
    </source>
</reference>
<proteinExistence type="predicted"/>
<dbReference type="SMART" id="SM00257">
    <property type="entry name" value="LysM"/>
    <property type="match status" value="1"/>
</dbReference>
<evidence type="ECO:0000313" key="2">
    <source>
        <dbReference type="EMBL" id="BAZ85944.1"/>
    </source>
</evidence>
<dbReference type="Gene3D" id="2.70.70.10">
    <property type="entry name" value="Glucose Permease (Domain IIA)"/>
    <property type="match status" value="1"/>
</dbReference>
<dbReference type="PANTHER" id="PTHR21666">
    <property type="entry name" value="PEPTIDASE-RELATED"/>
    <property type="match status" value="1"/>
</dbReference>
<dbReference type="Pfam" id="PF01476">
    <property type="entry name" value="LysM"/>
    <property type="match status" value="1"/>
</dbReference>
<dbReference type="SUPFAM" id="SSF51261">
    <property type="entry name" value="Duplicated hybrid motif"/>
    <property type="match status" value="1"/>
</dbReference>
<organism evidence="2 3">
    <name type="scientific">Dolichospermum compactum NIES-806</name>
    <dbReference type="NCBI Taxonomy" id="1973481"/>
    <lineage>
        <taxon>Bacteria</taxon>
        <taxon>Bacillati</taxon>
        <taxon>Cyanobacteriota</taxon>
        <taxon>Cyanophyceae</taxon>
        <taxon>Nostocales</taxon>
        <taxon>Aphanizomenonaceae</taxon>
        <taxon>Dolichospermum</taxon>
        <taxon>Dolichospermum compactum</taxon>
    </lineage>
</organism>
<dbReference type="Gene3D" id="3.10.350.10">
    <property type="entry name" value="LysM domain"/>
    <property type="match status" value="1"/>
</dbReference>
<dbReference type="EMBL" id="AP018316">
    <property type="protein sequence ID" value="BAZ85944.1"/>
    <property type="molecule type" value="Genomic_DNA"/>
</dbReference>
<dbReference type="InterPro" id="IPR016047">
    <property type="entry name" value="M23ase_b-sheet_dom"/>
</dbReference>
<evidence type="ECO:0000259" key="1">
    <source>
        <dbReference type="PROSITE" id="PS51782"/>
    </source>
</evidence>
<protein>
    <submittedName>
        <fullName evidence="2">Peptidase M23</fullName>
    </submittedName>
</protein>
<dbReference type="Proteomes" id="UP000218702">
    <property type="component" value="Chromosome"/>
</dbReference>
<dbReference type="PROSITE" id="PS51782">
    <property type="entry name" value="LYSM"/>
    <property type="match status" value="1"/>
</dbReference>
<sequence length="333" mass="36037">MNLLKIGSKNIKEKLYPIFNNSPLKSKKLAISGHIYMKFSYRSLCFLSLFSTLGLLSTLSQSQSVNARTGNCPVPVLARIQRHQVNRGETLASIASRYNLSPETIIGINPSVKNGVVSPGTQLQILPFNGIVVEVPRNQSWRQIASKYKVRPDTVFEINGCQKTPKFVFLPILPEVTNTTAPTAATGVIATAPSTSAGNVTGYPLPSVTEVGLAYGWQYHPITGDVFFHSGVDLLAPVNTPVTAMAPGIVVFAKEQGSYGKLVIINHAGGLQSRYAQLDSIKVTLGQMVNKGDILGAVGTTGQPTSTQPHLHFEMRSNGYLGWEAKNPQEFLK</sequence>
<dbReference type="Pfam" id="PF01551">
    <property type="entry name" value="Peptidase_M23"/>
    <property type="match status" value="1"/>
</dbReference>
<dbReference type="AlphaFoldDB" id="A0A1Z4V3D5"/>
<dbReference type="GO" id="GO:0004222">
    <property type="term" value="F:metalloendopeptidase activity"/>
    <property type="evidence" value="ECO:0007669"/>
    <property type="project" value="TreeGrafter"/>
</dbReference>
<dbReference type="PANTHER" id="PTHR21666:SF290">
    <property type="entry name" value="PEPTIDASE M23 DOMAIN PROTEIN"/>
    <property type="match status" value="1"/>
</dbReference>
<accession>A0A1Z4V3D5</accession>
<feature type="domain" description="LysM" evidence="1">
    <location>
        <begin position="81"/>
        <end position="125"/>
    </location>
</feature>
<dbReference type="CDD" id="cd12797">
    <property type="entry name" value="M23_peptidase"/>
    <property type="match status" value="1"/>
</dbReference>
<dbReference type="InterPro" id="IPR018392">
    <property type="entry name" value="LysM"/>
</dbReference>
<gene>
    <name evidence="2" type="ORF">NIES806_21480</name>
</gene>